<reference evidence="3" key="1">
    <citation type="journal article" date="2014" name="Proc. Natl. Acad. Sci. U.S.A.">
        <title>Extensive sampling of basidiomycete genomes demonstrates inadequacy of the white-rot/brown-rot paradigm for wood decay fungi.</title>
        <authorList>
            <person name="Riley R."/>
            <person name="Salamov A.A."/>
            <person name="Brown D.W."/>
            <person name="Nagy L.G."/>
            <person name="Floudas D."/>
            <person name="Held B.W."/>
            <person name="Levasseur A."/>
            <person name="Lombard V."/>
            <person name="Morin E."/>
            <person name="Otillar R."/>
            <person name="Lindquist E.A."/>
            <person name="Sun H."/>
            <person name="LaButti K.M."/>
            <person name="Schmutz J."/>
            <person name="Jabbour D."/>
            <person name="Luo H."/>
            <person name="Baker S.E."/>
            <person name="Pisabarro A.G."/>
            <person name="Walton J.D."/>
            <person name="Blanchette R.A."/>
            <person name="Henrissat B."/>
            <person name="Martin F."/>
            <person name="Cullen D."/>
            <person name="Hibbett D.S."/>
            <person name="Grigoriev I.V."/>
        </authorList>
    </citation>
    <scope>NUCLEOTIDE SEQUENCE [LARGE SCALE GENOMIC DNA]</scope>
    <source>
        <strain evidence="3">CBS 339.88</strain>
    </source>
</reference>
<proteinExistence type="predicted"/>
<dbReference type="Pfam" id="PF08284">
    <property type="entry name" value="RVP_2"/>
    <property type="match status" value="1"/>
</dbReference>
<dbReference type="PANTHER" id="PTHR15503">
    <property type="entry name" value="LDOC1 RELATED"/>
    <property type="match status" value="1"/>
</dbReference>
<keyword evidence="3" id="KW-1185">Reference proteome</keyword>
<gene>
    <name evidence="2" type="ORF">GALMADRAFT_82578</name>
</gene>
<feature type="non-terminal residue" evidence="2">
    <location>
        <position position="246"/>
    </location>
</feature>
<dbReference type="InterPro" id="IPR021109">
    <property type="entry name" value="Peptidase_aspartic_dom_sf"/>
</dbReference>
<dbReference type="Proteomes" id="UP000027222">
    <property type="component" value="Unassembled WGS sequence"/>
</dbReference>
<dbReference type="OrthoDB" id="3014187at2759"/>
<evidence type="ECO:0000313" key="3">
    <source>
        <dbReference type="Proteomes" id="UP000027222"/>
    </source>
</evidence>
<name>A0A067S220_GALM3</name>
<dbReference type="PANTHER" id="PTHR15503:SF22">
    <property type="entry name" value="TRANSPOSON TY3-I GAG POLYPROTEIN"/>
    <property type="match status" value="1"/>
</dbReference>
<dbReference type="EMBL" id="KL142712">
    <property type="protein sequence ID" value="KDR64870.1"/>
    <property type="molecule type" value="Genomic_DNA"/>
</dbReference>
<protein>
    <submittedName>
        <fullName evidence="2">Uncharacterized protein</fullName>
    </submittedName>
</protein>
<accession>A0A067S220</accession>
<dbReference type="CDD" id="cd00303">
    <property type="entry name" value="retropepsin_like"/>
    <property type="match status" value="1"/>
</dbReference>
<dbReference type="InterPro" id="IPR032567">
    <property type="entry name" value="RTL1-rel"/>
</dbReference>
<dbReference type="AlphaFoldDB" id="A0A067S220"/>
<evidence type="ECO:0000256" key="1">
    <source>
        <dbReference type="SAM" id="MobiDB-lite"/>
    </source>
</evidence>
<feature type="compositionally biased region" description="Acidic residues" evidence="1">
    <location>
        <begin position="145"/>
        <end position="159"/>
    </location>
</feature>
<sequence length="246" mass="27555">MAEAGTNALGDTGATGDFIDEDYVKELGLPTRNLSQPVQVFNVDGTLNEAGLISKVVDAIMTYENHSERILLAVTKLGKQKVILGYTWFKKHNPDIDFTTGTVKMTKCSPRCCDGCRTELREERRIRKAEIRLLNACRAGELPDLVDDYDDDDEDEDEPPSAVPPEDCLEDGDRIFATGLMPEAEEIRASSTISQRLAEAFKRNSEPADFSQHVPEHLRDFHSVFSKESFDNLPDPKPWDHAIELV</sequence>
<dbReference type="Gene3D" id="2.40.70.10">
    <property type="entry name" value="Acid Proteases"/>
    <property type="match status" value="1"/>
</dbReference>
<organism evidence="2 3">
    <name type="scientific">Galerina marginata (strain CBS 339.88)</name>
    <dbReference type="NCBI Taxonomy" id="685588"/>
    <lineage>
        <taxon>Eukaryota</taxon>
        <taxon>Fungi</taxon>
        <taxon>Dikarya</taxon>
        <taxon>Basidiomycota</taxon>
        <taxon>Agaricomycotina</taxon>
        <taxon>Agaricomycetes</taxon>
        <taxon>Agaricomycetidae</taxon>
        <taxon>Agaricales</taxon>
        <taxon>Agaricineae</taxon>
        <taxon>Strophariaceae</taxon>
        <taxon>Galerina</taxon>
    </lineage>
</organism>
<dbReference type="STRING" id="685588.A0A067S220"/>
<evidence type="ECO:0000313" key="2">
    <source>
        <dbReference type="EMBL" id="KDR64870.1"/>
    </source>
</evidence>
<feature type="region of interest" description="Disordered" evidence="1">
    <location>
        <begin position="145"/>
        <end position="169"/>
    </location>
</feature>
<dbReference type="HOGENOM" id="CLU_000384_42_1_1"/>